<keyword evidence="3" id="KW-0697">Rotamase</keyword>
<evidence type="ECO:0000256" key="1">
    <source>
        <dbReference type="ARBA" id="ARBA00022729"/>
    </source>
</evidence>
<dbReference type="PANTHER" id="PTHR47637:SF1">
    <property type="entry name" value="CHAPERONE SURA"/>
    <property type="match status" value="1"/>
</dbReference>
<dbReference type="Pfam" id="PF13616">
    <property type="entry name" value="Rotamase_3"/>
    <property type="match status" value="1"/>
</dbReference>
<comment type="caution">
    <text evidence="7">The sequence shown here is derived from an EMBL/GenBank/DDBJ whole genome shotgun (WGS) entry which is preliminary data.</text>
</comment>
<accession>A0A1J5S822</accession>
<dbReference type="GO" id="GO:0003755">
    <property type="term" value="F:peptidyl-prolyl cis-trans isomerase activity"/>
    <property type="evidence" value="ECO:0007669"/>
    <property type="project" value="UniProtKB-KW"/>
</dbReference>
<proteinExistence type="predicted"/>
<sequence length="425" mass="47196">MAISSAFRRLLALCLFGAVLVLGINATAQADEVERVAAVVNDQVITLRDLEMRIRMVLLSSNQPDTVENRSRVASQVLHRLVDEYLQLQAAQREKISVSDADVENGFATIEQQNNMPRGAMVRLLDSKGIDPETMRQQIRAEIAWARVVRRVMAANIKVGEEEVDARLQTIKENMGKPEYLAAEIFLPIDNPAHRGEVQALASKLIDEMRQGAPFPALARQFSQTGGGSGGDLGWVSQGMLDDKIMSALAGTEPGHLAVVALPDGIHILLLRQKRIVGAGKPEPTFDLGVVSLTTLPSASPAERQEQEDHLRKAVAAEKSCDNYPSDLKSLPSADWRRPGKLKPSEIPHDILELIEGLPVMQLSKPLVTPDARRYYVICEREDPQPGGLPSRDEIRQRLEDEHLEVEARRYLRDLRRSAFVEIRL</sequence>
<organism evidence="7">
    <name type="scientific">mine drainage metagenome</name>
    <dbReference type="NCBI Taxonomy" id="410659"/>
    <lineage>
        <taxon>unclassified sequences</taxon>
        <taxon>metagenomes</taxon>
        <taxon>ecological metagenomes</taxon>
    </lineage>
</organism>
<keyword evidence="1" id="KW-0732">Signal</keyword>
<keyword evidence="4" id="KW-0143">Chaperone</keyword>
<dbReference type="InterPro" id="IPR015391">
    <property type="entry name" value="SurA_N"/>
</dbReference>
<dbReference type="InterPro" id="IPR050280">
    <property type="entry name" value="OMP_Chaperone_SurA"/>
</dbReference>
<dbReference type="InterPro" id="IPR046357">
    <property type="entry name" value="PPIase_dom_sf"/>
</dbReference>
<evidence type="ECO:0000256" key="3">
    <source>
        <dbReference type="ARBA" id="ARBA00023110"/>
    </source>
</evidence>
<reference evidence="7" key="1">
    <citation type="submission" date="2016-10" db="EMBL/GenBank/DDBJ databases">
        <title>Sequence of Gallionella enrichment culture.</title>
        <authorList>
            <person name="Poehlein A."/>
            <person name="Muehling M."/>
            <person name="Daniel R."/>
        </authorList>
    </citation>
    <scope>NUCLEOTIDE SEQUENCE</scope>
</reference>
<evidence type="ECO:0000259" key="6">
    <source>
        <dbReference type="PROSITE" id="PS50198"/>
    </source>
</evidence>
<keyword evidence="5 7" id="KW-0413">Isomerase</keyword>
<dbReference type="EC" id="5.2.1.8" evidence="7"/>
<dbReference type="InterPro" id="IPR027304">
    <property type="entry name" value="Trigger_fact/SurA_dom_sf"/>
</dbReference>
<name>A0A1J5S822_9ZZZZ</name>
<dbReference type="Gene3D" id="3.10.50.40">
    <property type="match status" value="1"/>
</dbReference>
<dbReference type="PANTHER" id="PTHR47637">
    <property type="entry name" value="CHAPERONE SURA"/>
    <property type="match status" value="1"/>
</dbReference>
<keyword evidence="2" id="KW-0574">Periplasm</keyword>
<evidence type="ECO:0000256" key="5">
    <source>
        <dbReference type="ARBA" id="ARBA00023235"/>
    </source>
</evidence>
<feature type="domain" description="PpiC" evidence="6">
    <location>
        <begin position="177"/>
        <end position="273"/>
    </location>
</feature>
<dbReference type="InterPro" id="IPR000297">
    <property type="entry name" value="PPIase_PpiC"/>
</dbReference>
<dbReference type="Gene3D" id="1.10.4030.10">
    <property type="entry name" value="Porin chaperone SurA, peptide-binding domain"/>
    <property type="match status" value="1"/>
</dbReference>
<evidence type="ECO:0000256" key="2">
    <source>
        <dbReference type="ARBA" id="ARBA00022764"/>
    </source>
</evidence>
<gene>
    <name evidence="7" type="primary">surA_7</name>
    <name evidence="7" type="ORF">GALL_201130</name>
</gene>
<evidence type="ECO:0000313" key="7">
    <source>
        <dbReference type="EMBL" id="OIQ97931.1"/>
    </source>
</evidence>
<dbReference type="SUPFAM" id="SSF109998">
    <property type="entry name" value="Triger factor/SurA peptide-binding domain-like"/>
    <property type="match status" value="1"/>
</dbReference>
<dbReference type="AlphaFoldDB" id="A0A1J5S822"/>
<dbReference type="SUPFAM" id="SSF54534">
    <property type="entry name" value="FKBP-like"/>
    <property type="match status" value="1"/>
</dbReference>
<dbReference type="Pfam" id="PF09312">
    <property type="entry name" value="SurA_N"/>
    <property type="match status" value="1"/>
</dbReference>
<evidence type="ECO:0000256" key="4">
    <source>
        <dbReference type="ARBA" id="ARBA00023186"/>
    </source>
</evidence>
<protein>
    <submittedName>
        <fullName evidence="7">Chaperone SurA</fullName>
        <ecNumber evidence="7">5.2.1.8</ecNumber>
    </submittedName>
</protein>
<dbReference type="PROSITE" id="PS50198">
    <property type="entry name" value="PPIC_PPIASE_2"/>
    <property type="match status" value="1"/>
</dbReference>
<dbReference type="EMBL" id="MLJW01000126">
    <property type="protein sequence ID" value="OIQ97931.1"/>
    <property type="molecule type" value="Genomic_DNA"/>
</dbReference>